<comment type="subcellular location">
    <subcellularLocation>
        <location evidence="1">Nucleus</location>
        <location evidence="1">Nucleolus</location>
    </subcellularLocation>
</comment>
<feature type="region of interest" description="Disordered" evidence="4">
    <location>
        <begin position="224"/>
        <end position="260"/>
    </location>
</feature>
<keyword evidence="3" id="KW-0539">Nucleus</keyword>
<dbReference type="GO" id="GO:0005730">
    <property type="term" value="C:nucleolus"/>
    <property type="evidence" value="ECO:0007669"/>
    <property type="project" value="UniProtKB-SubCell"/>
</dbReference>
<dbReference type="PANTHER" id="PTHR31109:SF2">
    <property type="entry name" value="RIBOSOME BIOGENESIS PROTEIN SLX9 HOMOLOG"/>
    <property type="match status" value="1"/>
</dbReference>
<protein>
    <submittedName>
        <fullName evidence="5">Uncharacterized protein</fullName>
    </submittedName>
</protein>
<feature type="compositionally biased region" description="Gly residues" evidence="4">
    <location>
        <begin position="158"/>
        <end position="167"/>
    </location>
</feature>
<gene>
    <name evidence="5" type="ORF">BESB_063450</name>
</gene>
<dbReference type="VEuPathDB" id="ToxoDB:BESB_063450"/>
<dbReference type="GO" id="GO:0030686">
    <property type="term" value="C:90S preribosome"/>
    <property type="evidence" value="ECO:0007669"/>
    <property type="project" value="InterPro"/>
</dbReference>
<proteinExistence type="inferred from homology"/>
<evidence type="ECO:0000313" key="6">
    <source>
        <dbReference type="Proteomes" id="UP000224006"/>
    </source>
</evidence>
<dbReference type="AlphaFoldDB" id="A0A2A9MAF6"/>
<dbReference type="OrthoDB" id="18703at2759"/>
<dbReference type="EMBL" id="NWUJ01000005">
    <property type="protein sequence ID" value="PFH35458.1"/>
    <property type="molecule type" value="Genomic_DNA"/>
</dbReference>
<dbReference type="GO" id="GO:0000462">
    <property type="term" value="P:maturation of SSU-rRNA from tricistronic rRNA transcript (SSU-rRNA, 5.8S rRNA, LSU-rRNA)"/>
    <property type="evidence" value="ECO:0007669"/>
    <property type="project" value="InterPro"/>
</dbReference>
<feature type="compositionally biased region" description="Basic and acidic residues" evidence="4">
    <location>
        <begin position="229"/>
        <end position="238"/>
    </location>
</feature>
<name>A0A2A9MAF6_BESBE</name>
<feature type="region of interest" description="Disordered" evidence="4">
    <location>
        <begin position="158"/>
        <end position="177"/>
    </location>
</feature>
<dbReference type="STRING" id="94643.A0A2A9MAF6"/>
<evidence type="ECO:0000256" key="3">
    <source>
        <dbReference type="ARBA" id="ARBA00023242"/>
    </source>
</evidence>
<accession>A0A2A9MAF6</accession>
<dbReference type="RefSeq" id="XP_029219467.1">
    <property type="nucleotide sequence ID" value="XM_029364759.1"/>
</dbReference>
<feature type="region of interest" description="Disordered" evidence="4">
    <location>
        <begin position="1"/>
        <end position="32"/>
    </location>
</feature>
<dbReference type="GO" id="GO:0030688">
    <property type="term" value="C:preribosome, small subunit precursor"/>
    <property type="evidence" value="ECO:0007669"/>
    <property type="project" value="InterPro"/>
</dbReference>
<comment type="similarity">
    <text evidence="2">Belongs to the SLX9 family.</text>
</comment>
<feature type="region of interest" description="Disordered" evidence="4">
    <location>
        <begin position="46"/>
        <end position="82"/>
    </location>
</feature>
<evidence type="ECO:0000256" key="2">
    <source>
        <dbReference type="ARBA" id="ARBA00011022"/>
    </source>
</evidence>
<organism evidence="5 6">
    <name type="scientific">Besnoitia besnoiti</name>
    <name type="common">Apicomplexan protozoan</name>
    <dbReference type="NCBI Taxonomy" id="94643"/>
    <lineage>
        <taxon>Eukaryota</taxon>
        <taxon>Sar</taxon>
        <taxon>Alveolata</taxon>
        <taxon>Apicomplexa</taxon>
        <taxon>Conoidasida</taxon>
        <taxon>Coccidia</taxon>
        <taxon>Eucoccidiorida</taxon>
        <taxon>Eimeriorina</taxon>
        <taxon>Sarcocystidae</taxon>
        <taxon>Besnoitia</taxon>
    </lineage>
</organism>
<dbReference type="Pfam" id="PF15341">
    <property type="entry name" value="SLX9"/>
    <property type="match status" value="1"/>
</dbReference>
<dbReference type="Proteomes" id="UP000224006">
    <property type="component" value="Chromosome V"/>
</dbReference>
<dbReference type="InterPro" id="IPR028160">
    <property type="entry name" value="Slx9-like"/>
</dbReference>
<keyword evidence="6" id="KW-1185">Reference proteome</keyword>
<dbReference type="GeneID" id="40311273"/>
<dbReference type="KEGG" id="bbes:BESB_063450"/>
<evidence type="ECO:0000256" key="1">
    <source>
        <dbReference type="ARBA" id="ARBA00004604"/>
    </source>
</evidence>
<comment type="caution">
    <text evidence="5">The sequence shown here is derived from an EMBL/GenBank/DDBJ whole genome shotgun (WGS) entry which is preliminary data.</text>
</comment>
<dbReference type="PANTHER" id="PTHR31109">
    <property type="entry name" value="PROTEIN FAM207A"/>
    <property type="match status" value="1"/>
</dbReference>
<sequence>MPKVRKERTKFHDLAPHSRHLQAAEETEDFPVSLTPEAEARLEQLRRAVAAAQHDGENDASASPAPPPSEPQEAEKKKALNKVEATLEKSFVGLSRGQRRRLAKREAWLRKFDFVGYAREVKEQRQKEESAKRGREFIDFGSFRDQIESIAADRRRGAAGGAAGGATGDACGSERKGSAKISRKMFQRVAAQEIKQYDAILNFPAFQESPLGALKLHLQNTLNLQRQQQEAEEKRLAKEANPQAKAAQREKKPTRQPAAR</sequence>
<evidence type="ECO:0000313" key="5">
    <source>
        <dbReference type="EMBL" id="PFH35458.1"/>
    </source>
</evidence>
<reference evidence="5 6" key="1">
    <citation type="submission" date="2017-09" db="EMBL/GenBank/DDBJ databases">
        <title>Genome sequencing of Besnoitia besnoiti strain Bb-Ger1.</title>
        <authorList>
            <person name="Schares G."/>
            <person name="Venepally P."/>
            <person name="Lorenzi H.A."/>
        </authorList>
    </citation>
    <scope>NUCLEOTIDE SEQUENCE [LARGE SCALE GENOMIC DNA]</scope>
    <source>
        <strain evidence="5 6">Bb-Ger1</strain>
    </source>
</reference>
<evidence type="ECO:0000256" key="4">
    <source>
        <dbReference type="SAM" id="MobiDB-lite"/>
    </source>
</evidence>